<dbReference type="InterPro" id="IPR009049">
    <property type="entry name" value="Argininosuccinate_lyase"/>
</dbReference>
<dbReference type="CDD" id="cd07377">
    <property type="entry name" value="WHTH_GntR"/>
    <property type="match status" value="1"/>
</dbReference>
<evidence type="ECO:0000313" key="11">
    <source>
        <dbReference type="EMBL" id="RGR57769.1"/>
    </source>
</evidence>
<keyword evidence="7 10" id="KW-0456">Lyase</keyword>
<keyword evidence="4" id="KW-0805">Transcription regulation</keyword>
<evidence type="ECO:0000259" key="9">
    <source>
        <dbReference type="PROSITE" id="PS50949"/>
    </source>
</evidence>
<comment type="pathway">
    <text evidence="1">Amino-acid biosynthesis; L-arginine biosynthesis; L-arginine from L-ornithine and carbamoyl phosphate: step 3/3.</text>
</comment>
<dbReference type="GO" id="GO:0004056">
    <property type="term" value="F:argininosuccinate lyase activity"/>
    <property type="evidence" value="ECO:0007669"/>
    <property type="project" value="UniProtKB-UniRule"/>
</dbReference>
<dbReference type="SUPFAM" id="SSF46785">
    <property type="entry name" value="Winged helix' DNA-binding domain"/>
    <property type="match status" value="1"/>
</dbReference>
<protein>
    <recommendedName>
        <fullName evidence="2 8">Argininosuccinate lyase</fullName>
        <ecNumber evidence="2 8">4.3.2.1</ecNumber>
    </recommendedName>
</protein>
<accession>A0A3E4MG95</accession>
<name>A0A3E4MG95_9FIRM</name>
<sequence length="576" mass="65208">MKNSIQNPEKGIALYYQVENSIREKIENGEWKVGQKLPTEPELCQFFGVSRTTIRQAVDSLVSAGLLAKKQGSGTYVTQATTARNHLNFQPSNIVCQYIYSPFLQSDMEHCYKNLLLTNIAHITMLHKQRLLTKDEARSLLQFIIPLMDMHPQTIGYNPVNEDYLLNFEEYITRNLSAELNGKMQVARSRNDMTPTILRMSIRDELLILLDRLLYFMQQLRTLAEQNQGKIFTGYTHCMPAQPITLDFYFLAIAEAVDRDFNRILSAYPTLNQSPLGSCALAGTSFSIDREYTASLLGFDGIIVNALDAVASRDYLLELASHFSTLGSTLSRFAQDLYTWSSAECSYLSISDAYSCCSSIMPQKKNALSLEHIRSKTSHLTSSYMDILMCLKGTSFSHSRDLFECMTPYWQMTNELRGILELFIGTLDNITFHYDRMEVFTAHNDSVLTDIADFLVQKDHISFRSAHNIISNISKSRNGIADAPISLRILNNASIKISGKKTSLTHEELMKLQSPIVSIQRKQSSGSPSSQACQTMLESAQIALQKDTDQLNTIRTSLRASRNYRQEQINQILNID</sequence>
<dbReference type="InterPro" id="IPR008948">
    <property type="entry name" value="L-Aspartase-like"/>
</dbReference>
<dbReference type="RefSeq" id="WP_117649617.1">
    <property type="nucleotide sequence ID" value="NZ_QRUK01000022.1"/>
</dbReference>
<dbReference type="CDD" id="cd01359">
    <property type="entry name" value="Argininosuccinate_lyase"/>
    <property type="match status" value="1"/>
</dbReference>
<dbReference type="Gene3D" id="1.10.40.30">
    <property type="entry name" value="Fumarase/aspartase (C-terminal domain)"/>
    <property type="match status" value="1"/>
</dbReference>
<dbReference type="EC" id="4.3.2.1" evidence="2 8"/>
<dbReference type="Gene3D" id="1.10.10.10">
    <property type="entry name" value="Winged helix-like DNA-binding domain superfamily/Winged helix DNA-binding domain"/>
    <property type="match status" value="1"/>
</dbReference>
<evidence type="ECO:0000256" key="7">
    <source>
        <dbReference type="ARBA" id="ARBA00023239"/>
    </source>
</evidence>
<evidence type="ECO:0000313" key="13">
    <source>
        <dbReference type="Proteomes" id="UP000283652"/>
    </source>
</evidence>
<evidence type="ECO:0000256" key="4">
    <source>
        <dbReference type="ARBA" id="ARBA00023015"/>
    </source>
</evidence>
<dbReference type="AlphaFoldDB" id="A0A3E4MG95"/>
<evidence type="ECO:0000256" key="5">
    <source>
        <dbReference type="ARBA" id="ARBA00023125"/>
    </source>
</evidence>
<comment type="caution">
    <text evidence="10">The sequence shown here is derived from an EMBL/GenBank/DDBJ whole genome shotgun (WGS) entry which is preliminary data.</text>
</comment>
<dbReference type="Gene3D" id="1.20.200.10">
    <property type="entry name" value="Fumarase/aspartase (Central domain)"/>
    <property type="match status" value="1"/>
</dbReference>
<evidence type="ECO:0000256" key="3">
    <source>
        <dbReference type="ARBA" id="ARBA00022571"/>
    </source>
</evidence>
<dbReference type="EMBL" id="QSQQ01000007">
    <property type="protein sequence ID" value="RGK48677.1"/>
    <property type="molecule type" value="Genomic_DNA"/>
</dbReference>
<keyword evidence="6" id="KW-0804">Transcription</keyword>
<dbReference type="GO" id="GO:0003700">
    <property type="term" value="F:DNA-binding transcription factor activity"/>
    <property type="evidence" value="ECO:0007669"/>
    <property type="project" value="InterPro"/>
</dbReference>
<proteinExistence type="predicted"/>
<feature type="domain" description="HTH gntR-type" evidence="9">
    <location>
        <begin position="12"/>
        <end position="80"/>
    </location>
</feature>
<dbReference type="InterPro" id="IPR036388">
    <property type="entry name" value="WH-like_DNA-bd_sf"/>
</dbReference>
<keyword evidence="5" id="KW-0238">DNA-binding</keyword>
<dbReference type="SUPFAM" id="SSF48557">
    <property type="entry name" value="L-aspartase-like"/>
    <property type="match status" value="1"/>
</dbReference>
<dbReference type="InterPro" id="IPR022761">
    <property type="entry name" value="Fumarate_lyase_N"/>
</dbReference>
<organism evidence="10 12">
    <name type="scientific">Dorea formicigenerans</name>
    <dbReference type="NCBI Taxonomy" id="39486"/>
    <lineage>
        <taxon>Bacteria</taxon>
        <taxon>Bacillati</taxon>
        <taxon>Bacillota</taxon>
        <taxon>Clostridia</taxon>
        <taxon>Lachnospirales</taxon>
        <taxon>Lachnospiraceae</taxon>
        <taxon>Dorea</taxon>
    </lineage>
</organism>
<gene>
    <name evidence="10" type="primary">argH</name>
    <name evidence="11" type="ORF">DWY33_11210</name>
    <name evidence="10" type="ORF">DXD10_06915</name>
</gene>
<dbReference type="PRINTS" id="PR00145">
    <property type="entry name" value="ARGSUCLYASE"/>
</dbReference>
<keyword evidence="3" id="KW-0055">Arginine biosynthesis</keyword>
<evidence type="ECO:0000256" key="8">
    <source>
        <dbReference type="NCBIfam" id="TIGR00838"/>
    </source>
</evidence>
<dbReference type="PROSITE" id="PS50949">
    <property type="entry name" value="HTH_GNTR"/>
    <property type="match status" value="1"/>
</dbReference>
<dbReference type="GO" id="GO:0003677">
    <property type="term" value="F:DNA binding"/>
    <property type="evidence" value="ECO:0007669"/>
    <property type="project" value="UniProtKB-KW"/>
</dbReference>
<dbReference type="NCBIfam" id="TIGR00838">
    <property type="entry name" value="argH"/>
    <property type="match status" value="1"/>
</dbReference>
<dbReference type="UniPathway" id="UPA00068">
    <property type="reaction ID" value="UER00114"/>
</dbReference>
<evidence type="ECO:0000256" key="6">
    <source>
        <dbReference type="ARBA" id="ARBA00023163"/>
    </source>
</evidence>
<dbReference type="Gene3D" id="1.10.275.10">
    <property type="entry name" value="Fumarase/aspartase (N-terminal domain)"/>
    <property type="match status" value="1"/>
</dbReference>
<dbReference type="EMBL" id="QRUK01000022">
    <property type="protein sequence ID" value="RGR57769.1"/>
    <property type="molecule type" value="Genomic_DNA"/>
</dbReference>
<dbReference type="Proteomes" id="UP000283652">
    <property type="component" value="Unassembled WGS sequence"/>
</dbReference>
<dbReference type="Pfam" id="PF00206">
    <property type="entry name" value="Lyase_1"/>
    <property type="match status" value="1"/>
</dbReference>
<reference evidence="12 13" key="1">
    <citation type="submission" date="2018-08" db="EMBL/GenBank/DDBJ databases">
        <title>A genome reference for cultivated species of the human gut microbiota.</title>
        <authorList>
            <person name="Zou Y."/>
            <person name="Xue W."/>
            <person name="Luo G."/>
        </authorList>
    </citation>
    <scope>NUCLEOTIDE SEQUENCE [LARGE SCALE GENOMIC DNA]</scope>
    <source>
        <strain evidence="11 13">AF25-11</strain>
        <strain evidence="10 12">TF11-11</strain>
    </source>
</reference>
<dbReference type="PRINTS" id="PR00035">
    <property type="entry name" value="HTHGNTR"/>
</dbReference>
<keyword evidence="3" id="KW-0028">Amino-acid biosynthesis</keyword>
<dbReference type="GO" id="GO:0005829">
    <property type="term" value="C:cytosol"/>
    <property type="evidence" value="ECO:0007669"/>
    <property type="project" value="TreeGrafter"/>
</dbReference>
<evidence type="ECO:0000313" key="10">
    <source>
        <dbReference type="EMBL" id="RGK48677.1"/>
    </source>
</evidence>
<dbReference type="PANTHER" id="PTHR43814:SF1">
    <property type="entry name" value="ARGININOSUCCINATE LYASE"/>
    <property type="match status" value="1"/>
</dbReference>
<dbReference type="SMART" id="SM00345">
    <property type="entry name" value="HTH_GNTR"/>
    <property type="match status" value="1"/>
</dbReference>
<dbReference type="FunFam" id="1.10.10.10:FF:000079">
    <property type="entry name" value="GntR family transcriptional regulator"/>
    <property type="match status" value="1"/>
</dbReference>
<dbReference type="InterPro" id="IPR024083">
    <property type="entry name" value="Fumarase/histidase_N"/>
</dbReference>
<dbReference type="InterPro" id="IPR000524">
    <property type="entry name" value="Tscrpt_reg_HTH_GntR"/>
</dbReference>
<dbReference type="InterPro" id="IPR000362">
    <property type="entry name" value="Fumarate_lyase_fam"/>
</dbReference>
<evidence type="ECO:0000256" key="1">
    <source>
        <dbReference type="ARBA" id="ARBA00004941"/>
    </source>
</evidence>
<dbReference type="Proteomes" id="UP000261208">
    <property type="component" value="Unassembled WGS sequence"/>
</dbReference>
<dbReference type="InterPro" id="IPR036390">
    <property type="entry name" value="WH_DNA-bd_sf"/>
</dbReference>
<evidence type="ECO:0000256" key="2">
    <source>
        <dbReference type="ARBA" id="ARBA00012338"/>
    </source>
</evidence>
<dbReference type="Pfam" id="PF00392">
    <property type="entry name" value="GntR"/>
    <property type="match status" value="1"/>
</dbReference>
<dbReference type="GO" id="GO:0042450">
    <property type="term" value="P:L-arginine biosynthetic process via ornithine"/>
    <property type="evidence" value="ECO:0007669"/>
    <property type="project" value="UniProtKB-UniRule"/>
</dbReference>
<dbReference type="PRINTS" id="PR00149">
    <property type="entry name" value="FUMRATELYASE"/>
</dbReference>
<dbReference type="PANTHER" id="PTHR43814">
    <property type="entry name" value="ARGININOSUCCINATE LYASE"/>
    <property type="match status" value="1"/>
</dbReference>
<evidence type="ECO:0000313" key="12">
    <source>
        <dbReference type="Proteomes" id="UP000261208"/>
    </source>
</evidence>